<dbReference type="AlphaFoldDB" id="A0AAV9K143"/>
<accession>A0AAV9K143</accession>
<dbReference type="EMBL" id="JAWPEI010000103">
    <property type="protein sequence ID" value="KAK4706325.1"/>
    <property type="molecule type" value="Genomic_DNA"/>
</dbReference>
<keyword evidence="1" id="KW-0812">Transmembrane</keyword>
<protein>
    <submittedName>
        <fullName evidence="2">Uncharacterized protein</fullName>
    </submittedName>
</protein>
<evidence type="ECO:0000313" key="2">
    <source>
        <dbReference type="EMBL" id="KAK4706325.1"/>
    </source>
</evidence>
<keyword evidence="3" id="KW-1185">Reference proteome</keyword>
<name>A0AAV9K143_9SOLN</name>
<proteinExistence type="predicted"/>
<keyword evidence="1" id="KW-1133">Transmembrane helix</keyword>
<organism evidence="2 3">
    <name type="scientific">Solanum pinnatisectum</name>
    <name type="common">tansyleaf nightshade</name>
    <dbReference type="NCBI Taxonomy" id="50273"/>
    <lineage>
        <taxon>Eukaryota</taxon>
        <taxon>Viridiplantae</taxon>
        <taxon>Streptophyta</taxon>
        <taxon>Embryophyta</taxon>
        <taxon>Tracheophyta</taxon>
        <taxon>Spermatophyta</taxon>
        <taxon>Magnoliopsida</taxon>
        <taxon>eudicotyledons</taxon>
        <taxon>Gunneridae</taxon>
        <taxon>Pentapetalae</taxon>
        <taxon>asterids</taxon>
        <taxon>lamiids</taxon>
        <taxon>Solanales</taxon>
        <taxon>Solanaceae</taxon>
        <taxon>Solanoideae</taxon>
        <taxon>Solaneae</taxon>
        <taxon>Solanum</taxon>
    </lineage>
</organism>
<dbReference type="Proteomes" id="UP001311915">
    <property type="component" value="Unassembled WGS sequence"/>
</dbReference>
<evidence type="ECO:0000256" key="1">
    <source>
        <dbReference type="SAM" id="Phobius"/>
    </source>
</evidence>
<comment type="caution">
    <text evidence="2">The sequence shown here is derived from an EMBL/GenBank/DDBJ whole genome shotgun (WGS) entry which is preliminary data.</text>
</comment>
<reference evidence="2 3" key="1">
    <citation type="submission" date="2023-10" db="EMBL/GenBank/DDBJ databases">
        <title>Genome-Wide Identification Analysis in wild type Solanum Pinnatisectum Reveals Some Genes Defensing Phytophthora Infestans.</title>
        <authorList>
            <person name="Sun C."/>
        </authorList>
    </citation>
    <scope>NUCLEOTIDE SEQUENCE [LARGE SCALE GENOMIC DNA]</scope>
    <source>
        <strain evidence="2">LQN</strain>
        <tissue evidence="2">Leaf</tissue>
    </source>
</reference>
<feature type="transmembrane region" description="Helical" evidence="1">
    <location>
        <begin position="80"/>
        <end position="99"/>
    </location>
</feature>
<keyword evidence="1" id="KW-0472">Membrane</keyword>
<sequence length="100" mass="11897">MKEEKMTLEMIRRSEVAVELQDLTTSIEREDKRQWKRLSHSPLLVVNIVIILSRLFARVNRVVVTKFTCTTYTFFDRRKILISTYVGMFLAQVLYNSFFS</sequence>
<evidence type="ECO:0000313" key="3">
    <source>
        <dbReference type="Proteomes" id="UP001311915"/>
    </source>
</evidence>
<feature type="transmembrane region" description="Helical" evidence="1">
    <location>
        <begin position="38"/>
        <end position="57"/>
    </location>
</feature>
<gene>
    <name evidence="2" type="ORF">R3W88_034122</name>
</gene>